<comment type="caution">
    <text evidence="2">The sequence shown here is derived from an EMBL/GenBank/DDBJ whole genome shotgun (WGS) entry which is preliminary data.</text>
</comment>
<evidence type="ECO:0000256" key="1">
    <source>
        <dbReference type="SAM" id="MobiDB-lite"/>
    </source>
</evidence>
<keyword evidence="3" id="KW-1185">Reference proteome</keyword>
<accession>A0ABD3MQ00</accession>
<feature type="region of interest" description="Disordered" evidence="1">
    <location>
        <begin position="208"/>
        <end position="227"/>
    </location>
</feature>
<dbReference type="Proteomes" id="UP001530400">
    <property type="component" value="Unassembled WGS sequence"/>
</dbReference>
<protein>
    <submittedName>
        <fullName evidence="2">Uncharacterized protein</fullName>
    </submittedName>
</protein>
<proteinExistence type="predicted"/>
<sequence>MVIVVITKMDYFSPGGPWPTMQLVEKDIRKLFEEEVGIDRVIFWHQGMAKEQLLDTIYSEAICMPQRQLFYNDTELMEHFGISRKTCTHKRLVCNEAAIVKKHSTSNIEDSVNERRKKVAKHSTSDTARSMKQSNCGSGRVPAQMGNGKTNGIQTRLWSEERRERRPQHSFSLVALKQHKDVKQIHQSDIKLRRHQNREKLIKTDVKNTPTQSLSKQAPVPSEENVRGSIYEDNGDEETEECGNRVNEGLATYQNIRNTHQHNVGQRHIELGNNMREVHDFMQDPANVPGYRITEEGQHCYLHNNFVNCLLGHEIKPDRRMYNDLSYGGTEFGYGVNIHFFKNEDAHAARCVPLFQNTVGQEQLMKSILPITPFASFHVIKGPPGEVFTKAIIIKYCDLYRPMKKPEMWKMEIQFTASFAEFETKTVKLSDDECESGDEGTSDEESQESGRDEYGDESC</sequence>
<evidence type="ECO:0000313" key="3">
    <source>
        <dbReference type="Proteomes" id="UP001530400"/>
    </source>
</evidence>
<feature type="region of interest" description="Disordered" evidence="1">
    <location>
        <begin position="429"/>
        <end position="459"/>
    </location>
</feature>
<name>A0ABD3MQ00_9STRA</name>
<reference evidence="2 3" key="1">
    <citation type="submission" date="2024-10" db="EMBL/GenBank/DDBJ databases">
        <title>Updated reference genomes for cyclostephanoid diatoms.</title>
        <authorList>
            <person name="Roberts W.R."/>
            <person name="Alverson A.J."/>
        </authorList>
    </citation>
    <scope>NUCLEOTIDE SEQUENCE [LARGE SCALE GENOMIC DNA]</scope>
    <source>
        <strain evidence="2 3">AJA010-31</strain>
    </source>
</reference>
<dbReference type="AlphaFoldDB" id="A0ABD3MQ00"/>
<gene>
    <name evidence="2" type="ORF">ACHAWO_000204</name>
</gene>
<feature type="compositionally biased region" description="Acidic residues" evidence="1">
    <location>
        <begin position="432"/>
        <end position="447"/>
    </location>
</feature>
<feature type="region of interest" description="Disordered" evidence="1">
    <location>
        <begin position="121"/>
        <end position="151"/>
    </location>
</feature>
<evidence type="ECO:0000313" key="2">
    <source>
        <dbReference type="EMBL" id="KAL3764978.1"/>
    </source>
</evidence>
<organism evidence="2 3">
    <name type="scientific">Cyclotella atomus</name>
    <dbReference type="NCBI Taxonomy" id="382360"/>
    <lineage>
        <taxon>Eukaryota</taxon>
        <taxon>Sar</taxon>
        <taxon>Stramenopiles</taxon>
        <taxon>Ochrophyta</taxon>
        <taxon>Bacillariophyta</taxon>
        <taxon>Coscinodiscophyceae</taxon>
        <taxon>Thalassiosirophycidae</taxon>
        <taxon>Stephanodiscales</taxon>
        <taxon>Stephanodiscaceae</taxon>
        <taxon>Cyclotella</taxon>
    </lineage>
</organism>
<dbReference type="EMBL" id="JALLPJ020001410">
    <property type="protein sequence ID" value="KAL3764978.1"/>
    <property type="molecule type" value="Genomic_DNA"/>
</dbReference>
<feature type="compositionally biased region" description="Polar residues" evidence="1">
    <location>
        <begin position="125"/>
        <end position="137"/>
    </location>
</feature>